<dbReference type="PANTHER" id="PTHR41791">
    <property type="entry name" value="SSL7039 PROTEIN"/>
    <property type="match status" value="1"/>
</dbReference>
<accession>A0A2G9WY36</accession>
<dbReference type="EMBL" id="NQVN01000004">
    <property type="protein sequence ID" value="PIO99603.1"/>
    <property type="molecule type" value="Genomic_DNA"/>
</dbReference>
<name>A0A2G9WY36_9HYPH</name>
<comment type="caution">
    <text evidence="1">The sequence shown here is derived from an EMBL/GenBank/DDBJ whole genome shotgun (WGS) entry which is preliminary data.</text>
</comment>
<proteinExistence type="predicted"/>
<sequence>MYEVRHYLTRDGEDLIAVWLRGLRDMQAKAAIIRRLNRLEQGNFGDFKPLRDGVHELRIDVGPGYRVYYARSGRTVMLLLCGGSKRTQDNDIDRACGCWRDWLSRTE</sequence>
<keyword evidence="2" id="KW-1185">Reference proteome</keyword>
<dbReference type="OrthoDB" id="5296237at2"/>
<dbReference type="AlphaFoldDB" id="A0A2G9WY36"/>
<dbReference type="PIRSF" id="PIRSF028744">
    <property type="entry name" value="Addict_mod_HI1419"/>
    <property type="match status" value="1"/>
</dbReference>
<dbReference type="Proteomes" id="UP000231070">
    <property type="component" value="Unassembled WGS sequence"/>
</dbReference>
<dbReference type="InterPro" id="IPR014056">
    <property type="entry name" value="TypeIITA-like_toxin_pred"/>
</dbReference>
<dbReference type="NCBIfam" id="TIGR02683">
    <property type="entry name" value="upstrm_HI1419"/>
    <property type="match status" value="1"/>
</dbReference>
<evidence type="ECO:0000313" key="2">
    <source>
        <dbReference type="Proteomes" id="UP000231070"/>
    </source>
</evidence>
<reference evidence="1 2" key="1">
    <citation type="submission" date="2017-08" db="EMBL/GenBank/DDBJ databases">
        <title>Pleomorphomonas carboxidotrophicus sp. nov., a new mesophilic hydrogenogenic carboxidotroph.</title>
        <authorList>
            <person name="Esquivel-Elizondo S."/>
            <person name="Krajmalnik-Brown R."/>
            <person name="Maldonado J."/>
        </authorList>
    </citation>
    <scope>NUCLEOTIDE SEQUENCE [LARGE SCALE GENOMIC DNA]</scope>
    <source>
        <strain evidence="1 2">SVCO-16</strain>
    </source>
</reference>
<organism evidence="1 2">
    <name type="scientific">Pleomorphomonas carboxyditropha</name>
    <dbReference type="NCBI Taxonomy" id="2023338"/>
    <lineage>
        <taxon>Bacteria</taxon>
        <taxon>Pseudomonadati</taxon>
        <taxon>Pseudomonadota</taxon>
        <taxon>Alphaproteobacteria</taxon>
        <taxon>Hyphomicrobiales</taxon>
        <taxon>Pleomorphomonadaceae</taxon>
        <taxon>Pleomorphomonas</taxon>
    </lineage>
</organism>
<dbReference type="Pfam" id="PF05973">
    <property type="entry name" value="Gp49"/>
    <property type="match status" value="1"/>
</dbReference>
<dbReference type="InterPro" id="IPR009241">
    <property type="entry name" value="HigB-like"/>
</dbReference>
<protein>
    <submittedName>
        <fullName evidence="1">Addiction module killer protein</fullName>
    </submittedName>
</protein>
<dbReference type="PANTHER" id="PTHR41791:SF1">
    <property type="entry name" value="SSL7039 PROTEIN"/>
    <property type="match status" value="1"/>
</dbReference>
<evidence type="ECO:0000313" key="1">
    <source>
        <dbReference type="EMBL" id="PIO99603.1"/>
    </source>
</evidence>
<dbReference type="RefSeq" id="WP_100080303.1">
    <property type="nucleotide sequence ID" value="NZ_NQVN01000004.1"/>
</dbReference>
<gene>
    <name evidence="1" type="ORF">CJ014_09870</name>
</gene>